<name>A0AAU8HWE0_9FIRM</name>
<dbReference type="InterPro" id="IPR003594">
    <property type="entry name" value="HATPase_dom"/>
</dbReference>
<proteinExistence type="predicted"/>
<keyword evidence="2" id="KW-0547">Nucleotide-binding</keyword>
<dbReference type="AlphaFoldDB" id="A0AAU8HWE0"/>
<dbReference type="SUPFAM" id="SSF55874">
    <property type="entry name" value="ATPase domain of HSP90 chaperone/DNA topoisomerase II/histidine kinase"/>
    <property type="match status" value="1"/>
</dbReference>
<protein>
    <submittedName>
        <fullName evidence="2">ATP-binding protein</fullName>
    </submittedName>
</protein>
<evidence type="ECO:0000259" key="1">
    <source>
        <dbReference type="Pfam" id="PF02518"/>
    </source>
</evidence>
<reference evidence="2" key="1">
    <citation type="journal article" date="2018" name="Antonie Van Leeuwenhoek">
        <title>Proteinivorax hydrogeniformans sp. nov., an anaerobic, haloalkaliphilic bacterium fermenting proteinaceous compounds with high hydrogen production.</title>
        <authorList>
            <person name="Boltyanskaya Y."/>
            <person name="Detkova E."/>
            <person name="Pimenov N."/>
            <person name="Kevbrin V."/>
        </authorList>
    </citation>
    <scope>NUCLEOTIDE SEQUENCE</scope>
    <source>
        <strain evidence="2">Z-710</strain>
    </source>
</reference>
<evidence type="ECO:0000313" key="2">
    <source>
        <dbReference type="EMBL" id="XCI29733.1"/>
    </source>
</evidence>
<dbReference type="Pfam" id="PF02518">
    <property type="entry name" value="HATPase_c"/>
    <property type="match status" value="1"/>
</dbReference>
<gene>
    <name evidence="2" type="ORF">PRVXH_001075</name>
</gene>
<organism evidence="2">
    <name type="scientific">Proteinivorax hydrogeniformans</name>
    <dbReference type="NCBI Taxonomy" id="1826727"/>
    <lineage>
        <taxon>Bacteria</taxon>
        <taxon>Bacillati</taxon>
        <taxon>Bacillota</taxon>
        <taxon>Clostridia</taxon>
        <taxon>Eubacteriales</taxon>
        <taxon>Proteinivoracaceae</taxon>
        <taxon>Proteinivorax</taxon>
    </lineage>
</organism>
<feature type="domain" description="Histidine kinase/HSP90-like ATPase" evidence="1">
    <location>
        <begin position="52"/>
        <end position="135"/>
    </location>
</feature>
<dbReference type="Gene3D" id="3.30.565.10">
    <property type="entry name" value="Histidine kinase-like ATPase, C-terminal domain"/>
    <property type="match status" value="1"/>
</dbReference>
<dbReference type="InterPro" id="IPR036890">
    <property type="entry name" value="HATPase_C_sf"/>
</dbReference>
<dbReference type="RefSeq" id="WP_353894280.1">
    <property type="nucleotide sequence ID" value="NZ_CP159485.1"/>
</dbReference>
<dbReference type="GO" id="GO:0005524">
    <property type="term" value="F:ATP binding"/>
    <property type="evidence" value="ECO:0007669"/>
    <property type="project" value="UniProtKB-KW"/>
</dbReference>
<accession>A0AAU8HWE0</accession>
<keyword evidence="2" id="KW-0067">ATP-binding</keyword>
<dbReference type="EMBL" id="CP159485">
    <property type="protein sequence ID" value="XCI29733.1"/>
    <property type="molecule type" value="Genomic_DNA"/>
</dbReference>
<sequence>METLKVVWEVEKMDFSRAGEGSSKIKKMLHQFSIRPEIMRRVAIISYESEMNLVIHSYGGTIQGEVFPDKVVVTAKDNGPGIKNLNQAMKAGFSTAPFEVREMGFGAGMGLPNIKRSADNLDISSTEEGTNLVATVYLK</sequence>
<reference evidence="2" key="2">
    <citation type="submission" date="2024-06" db="EMBL/GenBank/DDBJ databases">
        <authorList>
            <person name="Petrova K.O."/>
            <person name="Toshchakov S.V."/>
            <person name="Boltjanskaja Y.V."/>
            <person name="Kevbrin V.V."/>
        </authorList>
    </citation>
    <scope>NUCLEOTIDE SEQUENCE</scope>
    <source>
        <strain evidence="2">Z-710</strain>
    </source>
</reference>